<dbReference type="GO" id="GO:1902975">
    <property type="term" value="P:mitotic DNA replication initiation"/>
    <property type="evidence" value="ECO:0007669"/>
    <property type="project" value="TreeGrafter"/>
</dbReference>
<reference evidence="2 3" key="1">
    <citation type="submission" date="2013-11" db="EMBL/GenBank/DDBJ databases">
        <title>Opisthorchis viverrini - life in the bile duct.</title>
        <authorList>
            <person name="Young N.D."/>
            <person name="Nagarajan N."/>
            <person name="Lin S.J."/>
            <person name="Korhonen P.K."/>
            <person name="Jex A.R."/>
            <person name="Hall R.S."/>
            <person name="Safavi-Hemami H."/>
            <person name="Kaewkong W."/>
            <person name="Bertrand D."/>
            <person name="Gao S."/>
            <person name="Seet Q."/>
            <person name="Wongkham S."/>
            <person name="Teh B.T."/>
            <person name="Wongkham C."/>
            <person name="Intapan P.M."/>
            <person name="Maleewong W."/>
            <person name="Yang X."/>
            <person name="Hu M."/>
            <person name="Wang Z."/>
            <person name="Hofmann A."/>
            <person name="Sternberg P.W."/>
            <person name="Tan P."/>
            <person name="Wang J."/>
            <person name="Gasser R.B."/>
        </authorList>
    </citation>
    <scope>NUCLEOTIDE SEQUENCE [LARGE SCALE GENOMIC DNA]</scope>
</reference>
<comment type="similarity">
    <text evidence="1">Belongs to the GINS3/PSF3 family.</text>
</comment>
<dbReference type="PANTHER" id="PTHR22768:SF0">
    <property type="entry name" value="DNA REPLICATION COMPLEX GINS PROTEIN PSF3"/>
    <property type="match status" value="1"/>
</dbReference>
<keyword evidence="1" id="KW-0539">Nucleus</keyword>
<dbReference type="InterPro" id="IPR010492">
    <property type="entry name" value="GINS_Psf3"/>
</dbReference>
<dbReference type="Proteomes" id="UP000054324">
    <property type="component" value="Unassembled WGS sequence"/>
</dbReference>
<dbReference type="PANTHER" id="PTHR22768">
    <property type="entry name" value="DNA REPLICATION COMPLEX GINS PROTEIN PSF3"/>
    <property type="match status" value="1"/>
</dbReference>
<evidence type="ECO:0000256" key="1">
    <source>
        <dbReference type="RuleBase" id="RU367161"/>
    </source>
</evidence>
<dbReference type="InterPro" id="IPR036224">
    <property type="entry name" value="GINS_bundle-like_dom_sf"/>
</dbReference>
<dbReference type="AlphaFoldDB" id="A0A074ZSE8"/>
<name>A0A074ZSE8_OPIVI</name>
<dbReference type="GeneID" id="20320587"/>
<comment type="subunit">
    <text evidence="1">Component of the GINS complex.</text>
</comment>
<accession>A0A074ZSE8</accession>
<dbReference type="CDD" id="cd21693">
    <property type="entry name" value="GINS_B_Psf3"/>
    <property type="match status" value="1"/>
</dbReference>
<dbReference type="CDD" id="cd11713">
    <property type="entry name" value="GINS_A_psf3"/>
    <property type="match status" value="1"/>
</dbReference>
<dbReference type="SUPFAM" id="SSF158573">
    <property type="entry name" value="GINS helical bundle-like"/>
    <property type="match status" value="1"/>
</dbReference>
<comment type="function">
    <text evidence="1">The GINS complex plays an essential role in the initiation of DNA replication.</text>
</comment>
<keyword evidence="3" id="KW-1185">Reference proteome</keyword>
<dbReference type="EMBL" id="KL596751">
    <property type="protein sequence ID" value="KER26285.1"/>
    <property type="molecule type" value="Genomic_DNA"/>
</dbReference>
<evidence type="ECO:0000313" key="3">
    <source>
        <dbReference type="Proteomes" id="UP000054324"/>
    </source>
</evidence>
<protein>
    <recommendedName>
        <fullName evidence="1">DNA replication complex GINS protein PSF3</fullName>
    </recommendedName>
</protein>
<sequence length="245" mass="26983">MSSSFVDFDWTLSLVHAGAYLNIDDILASSERTTCRLRVSLPGLAPLLLSDSTNVSFGQHRSQDTALAEESSVQVQTDVPAGSKLELPVWLALALGSGRRQLASVDLPLIYKDAFTEVFDADPCVVDLRRKAPLYYLLMYNLLGVGSAQAGRMAATAARVFQIRLKSVMDAALNASRQDTLHSTGKFDNLEMALFRVGQSERLQLERWTLRHHHKIEPSAFLKSVVARSHAKKAKVLTESNVDAN</sequence>
<dbReference type="STRING" id="6198.A0A074ZSE8"/>
<dbReference type="RefSeq" id="XP_009169930.1">
    <property type="nucleotide sequence ID" value="XM_009171666.1"/>
</dbReference>
<dbReference type="GO" id="GO:0000811">
    <property type="term" value="C:GINS complex"/>
    <property type="evidence" value="ECO:0007669"/>
    <property type="project" value="UniProtKB-UniRule"/>
</dbReference>
<comment type="subcellular location">
    <subcellularLocation>
        <location evidence="1">Nucleus</location>
    </subcellularLocation>
</comment>
<dbReference type="InterPro" id="IPR038437">
    <property type="entry name" value="GINS_Psf3_sf"/>
</dbReference>
<organism evidence="2 3">
    <name type="scientific">Opisthorchis viverrini</name>
    <name type="common">Southeast Asian liver fluke</name>
    <dbReference type="NCBI Taxonomy" id="6198"/>
    <lineage>
        <taxon>Eukaryota</taxon>
        <taxon>Metazoa</taxon>
        <taxon>Spiralia</taxon>
        <taxon>Lophotrochozoa</taxon>
        <taxon>Platyhelminthes</taxon>
        <taxon>Trematoda</taxon>
        <taxon>Digenea</taxon>
        <taxon>Opisthorchiida</taxon>
        <taxon>Opisthorchiata</taxon>
        <taxon>Opisthorchiidae</taxon>
        <taxon>Opisthorchis</taxon>
    </lineage>
</organism>
<dbReference type="Gene3D" id="1.20.58.2050">
    <property type="match status" value="1"/>
</dbReference>
<gene>
    <name evidence="2" type="ORF">T265_06408</name>
</gene>
<dbReference type="SUPFAM" id="SSF160059">
    <property type="entry name" value="PriA/YqbF domain"/>
    <property type="match status" value="1"/>
</dbReference>
<evidence type="ECO:0000313" key="2">
    <source>
        <dbReference type="EMBL" id="KER26285.1"/>
    </source>
</evidence>
<dbReference type="OrthoDB" id="10251744at2759"/>
<keyword evidence="1" id="KW-0235">DNA replication</keyword>
<dbReference type="CTD" id="20320587"/>
<proteinExistence type="inferred from homology"/>
<dbReference type="KEGG" id="ovi:T265_06408"/>